<feature type="transmembrane region" description="Helical" evidence="5">
    <location>
        <begin position="217"/>
        <end position="241"/>
    </location>
</feature>
<gene>
    <name evidence="7" type="ORF">COY87_01605</name>
</gene>
<reference evidence="8" key="1">
    <citation type="submission" date="2017-09" db="EMBL/GenBank/DDBJ databases">
        <title>Depth-based differentiation of microbial function through sediment-hosted aquifers and enrichment of novel symbionts in the deep terrestrial subsurface.</title>
        <authorList>
            <person name="Probst A.J."/>
            <person name="Ladd B."/>
            <person name="Jarett J.K."/>
            <person name="Geller-Mcgrath D.E."/>
            <person name="Sieber C.M.K."/>
            <person name="Emerson J.B."/>
            <person name="Anantharaman K."/>
            <person name="Thomas B.C."/>
            <person name="Malmstrom R."/>
            <person name="Stieglmeier M."/>
            <person name="Klingl A."/>
            <person name="Woyke T."/>
            <person name="Ryan C.M."/>
            <person name="Banfield J.F."/>
        </authorList>
    </citation>
    <scope>NUCLEOTIDE SEQUENCE [LARGE SCALE GENOMIC DNA]</scope>
</reference>
<dbReference type="InterPro" id="IPR011701">
    <property type="entry name" value="MFS"/>
</dbReference>
<evidence type="ECO:0000256" key="5">
    <source>
        <dbReference type="SAM" id="Phobius"/>
    </source>
</evidence>
<evidence type="ECO:0000256" key="1">
    <source>
        <dbReference type="ARBA" id="ARBA00004141"/>
    </source>
</evidence>
<protein>
    <recommendedName>
        <fullName evidence="6">Major facilitator superfamily (MFS) profile domain-containing protein</fullName>
    </recommendedName>
</protein>
<dbReference type="PANTHER" id="PTHR23530">
    <property type="entry name" value="TRANSPORT PROTEIN-RELATED"/>
    <property type="match status" value="1"/>
</dbReference>
<dbReference type="InterPro" id="IPR036259">
    <property type="entry name" value="MFS_trans_sf"/>
</dbReference>
<evidence type="ECO:0000256" key="2">
    <source>
        <dbReference type="ARBA" id="ARBA00022692"/>
    </source>
</evidence>
<feature type="non-terminal residue" evidence="7">
    <location>
        <position position="1"/>
    </location>
</feature>
<proteinExistence type="predicted"/>
<dbReference type="PANTHER" id="PTHR23530:SF1">
    <property type="entry name" value="PERMEASE, MAJOR FACILITATOR SUPERFAMILY-RELATED"/>
    <property type="match status" value="1"/>
</dbReference>
<feature type="transmembrane region" description="Helical" evidence="5">
    <location>
        <begin position="47"/>
        <end position="75"/>
    </location>
</feature>
<dbReference type="Proteomes" id="UP000229401">
    <property type="component" value="Unassembled WGS sequence"/>
</dbReference>
<feature type="transmembrane region" description="Helical" evidence="5">
    <location>
        <begin position="308"/>
        <end position="328"/>
    </location>
</feature>
<dbReference type="GO" id="GO:0016020">
    <property type="term" value="C:membrane"/>
    <property type="evidence" value="ECO:0007669"/>
    <property type="project" value="UniProtKB-SubCell"/>
</dbReference>
<dbReference type="SUPFAM" id="SSF103473">
    <property type="entry name" value="MFS general substrate transporter"/>
    <property type="match status" value="1"/>
</dbReference>
<feature type="transmembrane region" description="Helical" evidence="5">
    <location>
        <begin position="12"/>
        <end position="35"/>
    </location>
</feature>
<dbReference type="PROSITE" id="PS50850">
    <property type="entry name" value="MFS"/>
    <property type="match status" value="1"/>
</dbReference>
<feature type="transmembrane region" description="Helical" evidence="5">
    <location>
        <begin position="111"/>
        <end position="130"/>
    </location>
</feature>
<evidence type="ECO:0000313" key="8">
    <source>
        <dbReference type="Proteomes" id="UP000229401"/>
    </source>
</evidence>
<dbReference type="EMBL" id="PFLI01000058">
    <property type="protein sequence ID" value="PIY72314.1"/>
    <property type="molecule type" value="Genomic_DNA"/>
</dbReference>
<dbReference type="GO" id="GO:0022857">
    <property type="term" value="F:transmembrane transporter activity"/>
    <property type="evidence" value="ECO:0007669"/>
    <property type="project" value="InterPro"/>
</dbReference>
<comment type="caution">
    <text evidence="7">The sequence shown here is derived from an EMBL/GenBank/DDBJ whole genome shotgun (WGS) entry which is preliminary data.</text>
</comment>
<dbReference type="InterPro" id="IPR005829">
    <property type="entry name" value="Sugar_transporter_CS"/>
</dbReference>
<dbReference type="PROSITE" id="PS00216">
    <property type="entry name" value="SUGAR_TRANSPORT_1"/>
    <property type="match status" value="1"/>
</dbReference>
<comment type="subcellular location">
    <subcellularLocation>
        <location evidence="1">Membrane</location>
        <topology evidence="1">Multi-pass membrane protein</topology>
    </subcellularLocation>
</comment>
<dbReference type="InterPro" id="IPR053160">
    <property type="entry name" value="MFS_DHA3_Transporter"/>
</dbReference>
<evidence type="ECO:0000259" key="6">
    <source>
        <dbReference type="PROSITE" id="PS50850"/>
    </source>
</evidence>
<organism evidence="7 8">
    <name type="scientific">Candidatus Roizmanbacteria bacterium CG_4_10_14_0_8_um_filter_33_9</name>
    <dbReference type="NCBI Taxonomy" id="1974826"/>
    <lineage>
        <taxon>Bacteria</taxon>
        <taxon>Candidatus Roizmaniibacteriota</taxon>
    </lineage>
</organism>
<evidence type="ECO:0000256" key="3">
    <source>
        <dbReference type="ARBA" id="ARBA00022989"/>
    </source>
</evidence>
<evidence type="ECO:0000313" key="7">
    <source>
        <dbReference type="EMBL" id="PIY72314.1"/>
    </source>
</evidence>
<feature type="transmembrane region" description="Helical" evidence="5">
    <location>
        <begin position="340"/>
        <end position="356"/>
    </location>
</feature>
<keyword evidence="2 5" id="KW-0812">Transmembrane</keyword>
<keyword evidence="3 5" id="KW-1133">Transmembrane helix</keyword>
<feature type="transmembrane region" description="Helical" evidence="5">
    <location>
        <begin position="262"/>
        <end position="288"/>
    </location>
</feature>
<name>A0A2M7QJ02_9BACT</name>
<accession>A0A2M7QJ02</accession>
<feature type="domain" description="Major facilitator superfamily (MFS) profile" evidence="6">
    <location>
        <begin position="1"/>
        <end position="363"/>
    </location>
</feature>
<dbReference type="InterPro" id="IPR020846">
    <property type="entry name" value="MFS_dom"/>
</dbReference>
<keyword evidence="4 5" id="KW-0472">Membrane</keyword>
<sequence>AIIYFARVSGSYALGMSIFSITMISSALFEIPTGIFSDKIGRKKTVILGALLAVLYSLFYALGQSFFMLSIGALFEGLSRSFYSGNNDALLHDTLSESGNENQYDEFLGKISAMFQIALAISGLLGSFLANWSFSLIMWLSVIPQVICLYLSFQLKELKTHSSESGNIYIHLKAAFKNFTQNKKLRLLSLTSIFGYAFGEASYQFQSAFYNTLWPVWAVGIAKTISNIGAALSFHFSGRILRRFKGLKIIKILIIDNIYNRIVNIISTAFPTILSPLIMSTTSVFYGVTSVTKNTLMQKEFSNEQRATMGSLNSFAGSIVFGVLAFILGFVADKVTPSKALLTLQFFQIINLWFYWKLFNRKD</sequence>
<dbReference type="Gene3D" id="1.20.1250.20">
    <property type="entry name" value="MFS general substrate transporter like domains"/>
    <property type="match status" value="1"/>
</dbReference>
<dbReference type="AlphaFoldDB" id="A0A2M7QJ02"/>
<dbReference type="Pfam" id="PF07690">
    <property type="entry name" value="MFS_1"/>
    <property type="match status" value="1"/>
</dbReference>
<evidence type="ECO:0000256" key="4">
    <source>
        <dbReference type="ARBA" id="ARBA00023136"/>
    </source>
</evidence>